<evidence type="ECO:0000256" key="15">
    <source>
        <dbReference type="ARBA" id="ARBA00022842"/>
    </source>
</evidence>
<reference evidence="19 20" key="1">
    <citation type="submission" date="2016-10" db="EMBL/GenBank/DDBJ databases">
        <authorList>
            <person name="de Groot N.N."/>
        </authorList>
    </citation>
    <scope>NUCLEOTIDE SEQUENCE [LARGE SCALE GENOMIC DNA]</scope>
    <source>
        <strain evidence="19 20">DSM 16981</strain>
    </source>
</reference>
<keyword evidence="10" id="KW-0540">Nuclease</keyword>
<dbReference type="SUPFAM" id="SSF50249">
    <property type="entry name" value="Nucleic acid-binding proteins"/>
    <property type="match status" value="1"/>
</dbReference>
<dbReference type="Gene3D" id="2.40.50.140">
    <property type="entry name" value="Nucleic acid-binding proteins"/>
    <property type="match status" value="1"/>
</dbReference>
<dbReference type="GO" id="GO:0019843">
    <property type="term" value="F:rRNA binding"/>
    <property type="evidence" value="ECO:0007669"/>
    <property type="project" value="UniProtKB-KW"/>
</dbReference>
<dbReference type="InterPro" id="IPR019307">
    <property type="entry name" value="RNA-bd_AU-1/RNase_E/G"/>
</dbReference>
<organism evidence="19 20">
    <name type="scientific">Megasphaera paucivorans</name>
    <dbReference type="NCBI Taxonomy" id="349095"/>
    <lineage>
        <taxon>Bacteria</taxon>
        <taxon>Bacillati</taxon>
        <taxon>Bacillota</taxon>
        <taxon>Negativicutes</taxon>
        <taxon>Veillonellales</taxon>
        <taxon>Veillonellaceae</taxon>
        <taxon>Megasphaera</taxon>
    </lineage>
</organism>
<dbReference type="GO" id="GO:0005737">
    <property type="term" value="C:cytoplasm"/>
    <property type="evidence" value="ECO:0007669"/>
    <property type="project" value="UniProtKB-SubCell"/>
</dbReference>
<dbReference type="InterPro" id="IPR012340">
    <property type="entry name" value="NA-bd_OB-fold"/>
</dbReference>
<evidence type="ECO:0000256" key="6">
    <source>
        <dbReference type="ARBA" id="ARBA00022490"/>
    </source>
</evidence>
<evidence type="ECO:0000256" key="16">
    <source>
        <dbReference type="ARBA" id="ARBA00022884"/>
    </source>
</evidence>
<keyword evidence="17" id="KW-0472">Membrane</keyword>
<dbReference type="PANTHER" id="PTHR30001">
    <property type="entry name" value="RIBONUCLEASE"/>
    <property type="match status" value="1"/>
</dbReference>
<name>A0A1G9RZ62_9FIRM</name>
<keyword evidence="8" id="KW-0698">rRNA processing</keyword>
<dbReference type="GO" id="GO:0006364">
    <property type="term" value="P:rRNA processing"/>
    <property type="evidence" value="ECO:0007669"/>
    <property type="project" value="UniProtKB-KW"/>
</dbReference>
<evidence type="ECO:0000256" key="9">
    <source>
        <dbReference type="ARBA" id="ARBA00022694"/>
    </source>
</evidence>
<evidence type="ECO:0000256" key="1">
    <source>
        <dbReference type="ARBA" id="ARBA00001946"/>
    </source>
</evidence>
<sequence>MKMLIGNVMAEETRMAVVEDGVLRDFAIERDDETHIVNHIYKGVIKNILPAMQAAFVDLGRKKNAFLYLGDIFPRAATKEEIQQTHISVGQNILVQVIKEETDTKGPKVTANISLAGRYGVLMPTVDYIGVSKKIRDEAERNRLRAIVESVKPKGMGLIIRTVAKGVEEEELLHDIHYLLGTWAGIQRRYKLAKKPTLLYREADLVMRMIRDYFTFDIKKVIVDDKDSYERICQLFTGTKESWRGRIEYYEGQQPVFEAYQIEEDVRRLKYRKVTLPSGATLVFDRTEALTVIDVNSGKYTGNSTVQDTIFHVNKEAAAEISRQLRLRDIGGIIIIDFIDMALPSQREEILRILERETALDRMKTRVLGMTALNLVEITRKKSRQGLHQVQFSPCDVCGGTGYLYSPESVAIQIIRRLRDMVHVRHIKGDLLIQAHRDVLSILQDKKRKAAMERELARSLFFEESTHANREVFTILSHE</sequence>
<keyword evidence="6" id="KW-0963">Cytoplasm</keyword>
<dbReference type="NCBIfam" id="TIGR00757">
    <property type="entry name" value="RNaseEG"/>
    <property type="match status" value="1"/>
</dbReference>
<dbReference type="SMART" id="SM00316">
    <property type="entry name" value="S1"/>
    <property type="match status" value="1"/>
</dbReference>
<protein>
    <recommendedName>
        <fullName evidence="4">Ribonuclease G</fullName>
    </recommendedName>
</protein>
<dbReference type="PROSITE" id="PS50126">
    <property type="entry name" value="S1"/>
    <property type="match status" value="1"/>
</dbReference>
<evidence type="ECO:0000256" key="7">
    <source>
        <dbReference type="ARBA" id="ARBA00022519"/>
    </source>
</evidence>
<keyword evidence="14" id="KW-0378">Hydrolase</keyword>
<dbReference type="GO" id="GO:0046872">
    <property type="term" value="F:metal ion binding"/>
    <property type="evidence" value="ECO:0007669"/>
    <property type="project" value="UniProtKB-KW"/>
</dbReference>
<accession>A0A1G9RZ62</accession>
<comment type="subcellular location">
    <subcellularLocation>
        <location evidence="2">Cytoplasm</location>
    </subcellularLocation>
</comment>
<feature type="domain" description="S1 motif" evidence="18">
    <location>
        <begin position="38"/>
        <end position="118"/>
    </location>
</feature>
<evidence type="ECO:0000256" key="5">
    <source>
        <dbReference type="ARBA" id="ARBA00022475"/>
    </source>
</evidence>
<dbReference type="Pfam" id="PF20833">
    <property type="entry name" value="RNase_E_G_Thio"/>
    <property type="match status" value="1"/>
</dbReference>
<dbReference type="Pfam" id="PF10150">
    <property type="entry name" value="RNase_E_G"/>
    <property type="match status" value="1"/>
</dbReference>
<dbReference type="GO" id="GO:0016787">
    <property type="term" value="F:hydrolase activity"/>
    <property type="evidence" value="ECO:0007669"/>
    <property type="project" value="UniProtKB-KW"/>
</dbReference>
<dbReference type="Proteomes" id="UP000199309">
    <property type="component" value="Unassembled WGS sequence"/>
</dbReference>
<dbReference type="AlphaFoldDB" id="A0A1G9RZ62"/>
<evidence type="ECO:0000313" key="19">
    <source>
        <dbReference type="EMBL" id="SDM28300.1"/>
    </source>
</evidence>
<gene>
    <name evidence="19" type="ORF">SAMN05660299_00573</name>
</gene>
<dbReference type="GO" id="GO:0004540">
    <property type="term" value="F:RNA nuclease activity"/>
    <property type="evidence" value="ECO:0007669"/>
    <property type="project" value="InterPro"/>
</dbReference>
<keyword evidence="15" id="KW-0460">Magnesium</keyword>
<evidence type="ECO:0000256" key="2">
    <source>
        <dbReference type="ARBA" id="ARBA00004496"/>
    </source>
</evidence>
<keyword evidence="9" id="KW-0819">tRNA processing</keyword>
<dbReference type="EMBL" id="FNHQ01000004">
    <property type="protein sequence ID" value="SDM28300.1"/>
    <property type="molecule type" value="Genomic_DNA"/>
</dbReference>
<evidence type="ECO:0000256" key="10">
    <source>
        <dbReference type="ARBA" id="ARBA00022722"/>
    </source>
</evidence>
<evidence type="ECO:0000256" key="4">
    <source>
        <dbReference type="ARBA" id="ARBA00017719"/>
    </source>
</evidence>
<evidence type="ECO:0000256" key="11">
    <source>
        <dbReference type="ARBA" id="ARBA00022723"/>
    </source>
</evidence>
<evidence type="ECO:0000256" key="12">
    <source>
        <dbReference type="ARBA" id="ARBA00022730"/>
    </source>
</evidence>
<dbReference type="Gene3D" id="3.40.1260.20">
    <property type="entry name" value="Ribonuclease E, catalytic domain"/>
    <property type="match status" value="1"/>
</dbReference>
<dbReference type="InterPro" id="IPR004659">
    <property type="entry name" value="RNase_E/G"/>
</dbReference>
<keyword evidence="5" id="KW-1003">Cell membrane</keyword>
<keyword evidence="7" id="KW-0997">Cell inner membrane</keyword>
<comment type="similarity">
    <text evidence="3">Belongs to the RNase E/G family. RNase G subfamily.</text>
</comment>
<dbReference type="InterPro" id="IPR003029">
    <property type="entry name" value="S1_domain"/>
</dbReference>
<dbReference type="InterPro" id="IPR048583">
    <property type="entry name" value="RNase_E_G_thioredoxin-like"/>
</dbReference>
<evidence type="ECO:0000256" key="13">
    <source>
        <dbReference type="ARBA" id="ARBA00022759"/>
    </source>
</evidence>
<evidence type="ECO:0000256" key="8">
    <source>
        <dbReference type="ARBA" id="ARBA00022552"/>
    </source>
</evidence>
<dbReference type="GO" id="GO:0004519">
    <property type="term" value="F:endonuclease activity"/>
    <property type="evidence" value="ECO:0007669"/>
    <property type="project" value="UniProtKB-KW"/>
</dbReference>
<dbReference type="OrthoDB" id="9804278at2"/>
<evidence type="ECO:0000259" key="18">
    <source>
        <dbReference type="PROSITE" id="PS50126"/>
    </source>
</evidence>
<evidence type="ECO:0000256" key="17">
    <source>
        <dbReference type="ARBA" id="ARBA00023136"/>
    </source>
</evidence>
<keyword evidence="16" id="KW-0694">RNA-binding</keyword>
<comment type="cofactor">
    <cofactor evidence="1">
        <name>Mg(2+)</name>
        <dbReference type="ChEBI" id="CHEBI:18420"/>
    </cofactor>
</comment>
<evidence type="ECO:0000256" key="14">
    <source>
        <dbReference type="ARBA" id="ARBA00022801"/>
    </source>
</evidence>
<keyword evidence="11" id="KW-0479">Metal-binding</keyword>
<dbReference type="RefSeq" id="WP_091647987.1">
    <property type="nucleotide sequence ID" value="NZ_FNHQ01000004.1"/>
</dbReference>
<evidence type="ECO:0000313" key="20">
    <source>
        <dbReference type="Proteomes" id="UP000199309"/>
    </source>
</evidence>
<dbReference type="GO" id="GO:0008033">
    <property type="term" value="P:tRNA processing"/>
    <property type="evidence" value="ECO:0007669"/>
    <property type="project" value="UniProtKB-KW"/>
</dbReference>
<dbReference type="CDD" id="cd04453">
    <property type="entry name" value="S1_RNase_E"/>
    <property type="match status" value="1"/>
</dbReference>
<dbReference type="PANTHER" id="PTHR30001:SF1">
    <property type="entry name" value="RIBONUCLEASE E_G-LIKE PROTEIN, CHLOROPLASTIC"/>
    <property type="match status" value="1"/>
</dbReference>
<keyword evidence="13" id="KW-0255">Endonuclease</keyword>
<keyword evidence="20" id="KW-1185">Reference proteome</keyword>
<dbReference type="STRING" id="349095.SAMN05660299_00573"/>
<evidence type="ECO:0000256" key="3">
    <source>
        <dbReference type="ARBA" id="ARBA00005663"/>
    </source>
</evidence>
<keyword evidence="12" id="KW-0699">rRNA-binding</keyword>
<proteinExistence type="inferred from homology"/>